<sequence>ITVITYNKVDAEPTNIHVLEALSLCKEEKCDFIIGIGGGSCIDAAKAVAVLYTNGGEVEDYVQKDIKIENNPLPLIAIPTTSGTGSEVTSVAVITNKKTDVKWSSPCQVDS</sequence>
<dbReference type="Proteomes" id="UP000308444">
    <property type="component" value="Unassembled WGS sequence"/>
</dbReference>
<dbReference type="PANTHER" id="PTHR11496:SF102">
    <property type="entry name" value="ALCOHOL DEHYDROGENASE 4"/>
    <property type="match status" value="1"/>
</dbReference>
<protein>
    <submittedName>
        <fullName evidence="4">Iron-containing alcohol dehydrogenase</fullName>
    </submittedName>
</protein>
<evidence type="ECO:0000313" key="4">
    <source>
        <dbReference type="EMBL" id="TKI83194.1"/>
    </source>
</evidence>
<evidence type="ECO:0000313" key="5">
    <source>
        <dbReference type="Proteomes" id="UP000308444"/>
    </source>
</evidence>
<evidence type="ECO:0000259" key="3">
    <source>
        <dbReference type="Pfam" id="PF00465"/>
    </source>
</evidence>
<dbReference type="FunFam" id="3.40.50.1970:FF:000003">
    <property type="entry name" value="Alcohol dehydrogenase, iron-containing"/>
    <property type="match status" value="1"/>
</dbReference>
<dbReference type="Pfam" id="PF00465">
    <property type="entry name" value="Fe-ADH"/>
    <property type="match status" value="1"/>
</dbReference>
<dbReference type="GO" id="GO:0004022">
    <property type="term" value="F:alcohol dehydrogenase (NAD+) activity"/>
    <property type="evidence" value="ECO:0007669"/>
    <property type="project" value="TreeGrafter"/>
</dbReference>
<dbReference type="EMBL" id="SZOH01004743">
    <property type="protein sequence ID" value="TKI83194.1"/>
    <property type="molecule type" value="Genomic_DNA"/>
</dbReference>
<comment type="similarity">
    <text evidence="1">Belongs to the iron-containing alcohol dehydrogenase family.</text>
</comment>
<evidence type="ECO:0000256" key="1">
    <source>
        <dbReference type="ARBA" id="ARBA00007358"/>
    </source>
</evidence>
<evidence type="ECO:0000256" key="2">
    <source>
        <dbReference type="ARBA" id="ARBA00023002"/>
    </source>
</evidence>
<dbReference type="Gene3D" id="3.40.50.1970">
    <property type="match status" value="1"/>
</dbReference>
<comment type="caution">
    <text evidence="4">The sequence shown here is derived from an EMBL/GenBank/DDBJ whole genome shotgun (WGS) entry which is preliminary data.</text>
</comment>
<dbReference type="PANTHER" id="PTHR11496">
    <property type="entry name" value="ALCOHOL DEHYDROGENASE"/>
    <property type="match status" value="1"/>
</dbReference>
<feature type="non-terminal residue" evidence="4">
    <location>
        <position position="1"/>
    </location>
</feature>
<proteinExistence type="inferred from homology"/>
<feature type="non-terminal residue" evidence="4">
    <location>
        <position position="111"/>
    </location>
</feature>
<reference evidence="4 5" key="1">
    <citation type="journal article" date="2019" name="Environ. Microbiol.">
        <title>An active ?-lactamase is a part of an orchestrated cell wall stress resistance network of Bacillus subtilis and related rhizosphere species.</title>
        <authorList>
            <person name="Bucher T."/>
            <person name="Keren-Paz A."/>
            <person name="Hausser J."/>
            <person name="Olender T."/>
            <person name="Cytryn E."/>
            <person name="Kolodkin-Gal I."/>
        </authorList>
    </citation>
    <scope>NUCLEOTIDE SEQUENCE [LARGE SCALE GENOMIC DNA]</scope>
    <source>
        <strain evidence="4 5">I32</strain>
    </source>
</reference>
<dbReference type="SUPFAM" id="SSF56796">
    <property type="entry name" value="Dehydroquinate synthase-like"/>
    <property type="match status" value="1"/>
</dbReference>
<dbReference type="GO" id="GO:0046872">
    <property type="term" value="F:metal ion binding"/>
    <property type="evidence" value="ECO:0007669"/>
    <property type="project" value="InterPro"/>
</dbReference>
<accession>A0A9X8ZZ90</accession>
<dbReference type="InterPro" id="IPR001670">
    <property type="entry name" value="ADH_Fe/GldA"/>
</dbReference>
<name>A0A9X8ZZ90_BACCE</name>
<gene>
    <name evidence="4" type="ORF">FC695_41455</name>
</gene>
<dbReference type="InterPro" id="IPR039697">
    <property type="entry name" value="Alcohol_dehydrogenase_Fe"/>
</dbReference>
<keyword evidence="2" id="KW-0560">Oxidoreductase</keyword>
<dbReference type="AlphaFoldDB" id="A0A9X8ZZ90"/>
<feature type="domain" description="Alcohol dehydrogenase iron-type/glycerol dehydrogenase GldA" evidence="3">
    <location>
        <begin position="2"/>
        <end position="104"/>
    </location>
</feature>
<organism evidence="4 5">
    <name type="scientific">Bacillus cereus</name>
    <dbReference type="NCBI Taxonomy" id="1396"/>
    <lineage>
        <taxon>Bacteria</taxon>
        <taxon>Bacillati</taxon>
        <taxon>Bacillota</taxon>
        <taxon>Bacilli</taxon>
        <taxon>Bacillales</taxon>
        <taxon>Bacillaceae</taxon>
        <taxon>Bacillus</taxon>
        <taxon>Bacillus cereus group</taxon>
    </lineage>
</organism>